<evidence type="ECO:0008006" key="3">
    <source>
        <dbReference type="Google" id="ProtNLM"/>
    </source>
</evidence>
<evidence type="ECO:0000313" key="2">
    <source>
        <dbReference type="Proteomes" id="UP000051295"/>
    </source>
</evidence>
<dbReference type="RefSeq" id="WP_057795189.1">
    <property type="nucleotide sequence ID" value="NZ_LAXJ01000019.1"/>
</dbReference>
<sequence>MQPGFFFGYGSLVNRRTHAYEDAHPAQLSGWRRAWRKTTLREVAYLTAVPDTTAQIDGLVAGVPGADWAALDARERAYMRVPARHQVRTHLPEDADLVVFAIRDGHHHNPDAVSPVLLSYIDVVVQGYLHVFGEDGVQRFFDTTDGWDAPILDDRRRPLYPRHQKLQRKETALVNDMLDRVGAKVQPVSSFNPLKD</sequence>
<dbReference type="AlphaFoldDB" id="A0A0T5NRX6"/>
<evidence type="ECO:0000313" key="1">
    <source>
        <dbReference type="EMBL" id="KRS11486.1"/>
    </source>
</evidence>
<proteinExistence type="predicted"/>
<reference evidence="1 2" key="1">
    <citation type="submission" date="2015-04" db="EMBL/GenBank/DDBJ databases">
        <title>The draft genome sequence of Roseovarius sp.R12b.</title>
        <authorList>
            <person name="Li G."/>
            <person name="Lai Q."/>
            <person name="Shao Z."/>
            <person name="Yan P."/>
        </authorList>
    </citation>
    <scope>NUCLEOTIDE SEQUENCE [LARGE SCALE GENOMIC DNA]</scope>
    <source>
        <strain evidence="1 2">R12B</strain>
    </source>
</reference>
<dbReference type="InterPro" id="IPR013024">
    <property type="entry name" value="GGCT-like"/>
</dbReference>
<dbReference type="OrthoDB" id="5567366at2"/>
<dbReference type="STRING" id="1641875.XM53_16185"/>
<protein>
    <recommendedName>
        <fullName evidence="3">Gamma-glutamylcyclotransferase AIG2-like domain-containing protein</fullName>
    </recommendedName>
</protein>
<keyword evidence="2" id="KW-1185">Reference proteome</keyword>
<accession>A0A0T5NRX6</accession>
<dbReference type="InterPro" id="IPR036568">
    <property type="entry name" value="GGCT-like_sf"/>
</dbReference>
<dbReference type="EMBL" id="LAXJ01000019">
    <property type="protein sequence ID" value="KRS11486.1"/>
    <property type="molecule type" value="Genomic_DNA"/>
</dbReference>
<dbReference type="PATRIC" id="fig|1641875.4.peg.1054"/>
<dbReference type="SUPFAM" id="SSF110857">
    <property type="entry name" value="Gamma-glutamyl cyclotransferase-like"/>
    <property type="match status" value="1"/>
</dbReference>
<dbReference type="Gene3D" id="3.10.490.10">
    <property type="entry name" value="Gamma-glutamyl cyclotransferase-like"/>
    <property type="match status" value="1"/>
</dbReference>
<gene>
    <name evidence="1" type="ORF">XM53_16185</name>
</gene>
<dbReference type="Proteomes" id="UP000051295">
    <property type="component" value="Unassembled WGS sequence"/>
</dbReference>
<dbReference type="CDD" id="cd06661">
    <property type="entry name" value="GGCT_like"/>
    <property type="match status" value="1"/>
</dbReference>
<organism evidence="1 2">
    <name type="scientific">Roseovarius atlanticus</name>
    <dbReference type="NCBI Taxonomy" id="1641875"/>
    <lineage>
        <taxon>Bacteria</taxon>
        <taxon>Pseudomonadati</taxon>
        <taxon>Pseudomonadota</taxon>
        <taxon>Alphaproteobacteria</taxon>
        <taxon>Rhodobacterales</taxon>
        <taxon>Roseobacteraceae</taxon>
        <taxon>Roseovarius</taxon>
    </lineage>
</organism>
<comment type="caution">
    <text evidence="1">The sequence shown here is derived from an EMBL/GenBank/DDBJ whole genome shotgun (WGS) entry which is preliminary data.</text>
</comment>
<name>A0A0T5NRX6_9RHOB</name>